<evidence type="ECO:0000256" key="1">
    <source>
        <dbReference type="SAM" id="MobiDB-lite"/>
    </source>
</evidence>
<evidence type="ECO:0000313" key="2">
    <source>
        <dbReference type="EMBL" id="HJF44230.1"/>
    </source>
</evidence>
<dbReference type="EMBL" id="DYWQ01000007">
    <property type="protein sequence ID" value="HJF44230.1"/>
    <property type="molecule type" value="Genomic_DNA"/>
</dbReference>
<evidence type="ECO:0000313" key="3">
    <source>
        <dbReference type="Proteomes" id="UP000697330"/>
    </source>
</evidence>
<reference evidence="2" key="2">
    <citation type="submission" date="2021-09" db="EMBL/GenBank/DDBJ databases">
        <authorList>
            <person name="Gilroy R."/>
        </authorList>
    </citation>
    <scope>NUCLEOTIDE SEQUENCE</scope>
    <source>
        <strain evidence="2">CHK124-7917</strain>
    </source>
</reference>
<protein>
    <submittedName>
        <fullName evidence="2">Uncharacterized protein</fullName>
    </submittedName>
</protein>
<name>A0A921KKG0_9ACTN</name>
<sequence length="79" mass="8834">MQRNVFKPADGQIALIETNRSPKIICLIMKDKRKEIVLGLTAQVARLVNEYRELPHPPPPRDIKNAGGNPPALDSPLLR</sequence>
<reference evidence="2" key="1">
    <citation type="journal article" date="2021" name="PeerJ">
        <title>Extensive microbial diversity within the chicken gut microbiome revealed by metagenomics and culture.</title>
        <authorList>
            <person name="Gilroy R."/>
            <person name="Ravi A."/>
            <person name="Getino M."/>
            <person name="Pursley I."/>
            <person name="Horton D.L."/>
            <person name="Alikhan N.F."/>
            <person name="Baker D."/>
            <person name="Gharbi K."/>
            <person name="Hall N."/>
            <person name="Watson M."/>
            <person name="Adriaenssens E.M."/>
            <person name="Foster-Nyarko E."/>
            <person name="Jarju S."/>
            <person name="Secka A."/>
            <person name="Antonio M."/>
            <person name="Oren A."/>
            <person name="Chaudhuri R.R."/>
            <person name="La Ragione R."/>
            <person name="Hildebrand F."/>
            <person name="Pallen M.J."/>
        </authorList>
    </citation>
    <scope>NUCLEOTIDE SEQUENCE</scope>
    <source>
        <strain evidence="2">CHK124-7917</strain>
    </source>
</reference>
<accession>A0A921KKG0</accession>
<dbReference type="Proteomes" id="UP000697330">
    <property type="component" value="Unassembled WGS sequence"/>
</dbReference>
<comment type="caution">
    <text evidence="2">The sequence shown here is derived from an EMBL/GenBank/DDBJ whole genome shotgun (WGS) entry which is preliminary data.</text>
</comment>
<proteinExistence type="predicted"/>
<organism evidence="2 3">
    <name type="scientific">Thermophilibacter provencensis</name>
    <dbReference type="NCBI Taxonomy" id="1852386"/>
    <lineage>
        <taxon>Bacteria</taxon>
        <taxon>Bacillati</taxon>
        <taxon>Actinomycetota</taxon>
        <taxon>Coriobacteriia</taxon>
        <taxon>Coriobacteriales</taxon>
        <taxon>Atopobiaceae</taxon>
        <taxon>Thermophilibacter</taxon>
    </lineage>
</organism>
<feature type="region of interest" description="Disordered" evidence="1">
    <location>
        <begin position="52"/>
        <end position="79"/>
    </location>
</feature>
<feature type="compositionally biased region" description="Basic and acidic residues" evidence="1">
    <location>
        <begin position="52"/>
        <end position="64"/>
    </location>
</feature>
<feature type="non-terminal residue" evidence="2">
    <location>
        <position position="79"/>
    </location>
</feature>
<gene>
    <name evidence="2" type="ORF">K8U72_00370</name>
</gene>
<dbReference type="AlphaFoldDB" id="A0A921KKG0"/>